<reference evidence="3" key="1">
    <citation type="submission" date="2021-06" db="EMBL/GenBank/DDBJ databases">
        <authorList>
            <person name="Kallberg Y."/>
            <person name="Tangrot J."/>
            <person name="Rosling A."/>
        </authorList>
    </citation>
    <scope>NUCLEOTIDE SEQUENCE</scope>
    <source>
        <strain evidence="3">IA702</strain>
    </source>
</reference>
<dbReference type="EMBL" id="CAJVPJ010002672">
    <property type="protein sequence ID" value="CAG8626843.1"/>
    <property type="molecule type" value="Genomic_DNA"/>
</dbReference>
<evidence type="ECO:0000256" key="2">
    <source>
        <dbReference type="SAM" id="MobiDB-lite"/>
    </source>
</evidence>
<evidence type="ECO:0000313" key="4">
    <source>
        <dbReference type="Proteomes" id="UP000789572"/>
    </source>
</evidence>
<sequence>VIERADFVPTYKFLDESLVAKIEMLFSDEKEILMIGESPIDYHCADLCQFKFSQPLLSDAYTVNGKVYRNGEICDVDVTLYYASIYEFSLKIGWHEFPESVEDLCVKWELSGNRARIGYFDTEGNQIARGANEQAKQVEWGMIKAIQRDSRGDDLGTESNVMSHENVEKRTNKSKIRKVSTGASKDVLNIADMIENDVDADESDAHNKVRKESNIKDDSKGKDRETDSDFNPTRGPTGVRQPFQSYAEVAARNWKLTETGKSSDIYGNKDIKKQSRPISPRYQNSVEVVTTFHIHMPKLKDVHVFVLGSIDELGRWMEAKVCLKRYKESSDYWYSDPVRIPMLRFNDIVHYKYVIIFKKGGIVKELFRYIFRNDNDNVAYEGHSDRDNRELVPVENQYDIWKPNSKHFIPDRDISKSFFFPTQIFETITKANFKAKLMDYQQVFKEYKELCMETVNIEFIRNCACVAKEDAQRVFLCILLGLFVKNSRRIYEVRLGDTFPSAGLLNSLSFIDADDILLKDVIELLSYSVRVLVEHNWYTLKSFEWMGMFKVAAFIDPEYSFLELVGQRKLNADESNRFCECLVKQKLNIETERDIQYIRLFRSFIETAANIRILVFLWKEMIRPDMKANNSLKRNWMTRLDEIINTDNTTGLRVHLDELPDDLDIDFPSLFIKRIINLLDGQRSKWDRDNVKDFVALFKDDRLLWTPEDRMKVLNSVSISQKMEILDEFVDLLQVVLDIDAKMNAKLVECCTQWFKRVINQTKESRSRSNGYNYVYTVYNRLSTIYPILEDRRTIKNELLNIADDQIAPLNEAQIYAAVKNIGDLQVKEIWKSFYAIVQKKLGQSSWNADEHLLEKIRQICGCDGKQIRVPNGFCEDILFHILTKLQESASYQETDEISDKFHQSLLDSRKFWVSVLTATGCVNRIKQQHLYCERVRRAIEDLANKLECQRVTISMLERLLQYSDQDLSEYFGVLDHFDDGKQSFSIKSSTIQEFREVFSGFQETLNQLSTFYEKFCQRDARVTNAEDYLNDIAKRRDSLDKIRYKDILLKEYWEIHQSITDVAERIYPFRDSGTFANVFEECLKEEEESEPLTVEVVAQKVTEAAFNKYNEKRAAYKDWKKLTCAQARPLWANVKNVRQELKLMSEGMKWKSTQGLMKSIEVLAKIPEWKERLRYLIDVLNIFAVIDDEETFSTMLAGLEKETMLLKDLKELISTLEKKIGALNDDCWEIIKEIAVAHDLLIWLDKIGLDDLKNVINGVDDHSDERLIQEDTVSSLMEIKQFLAPLRSDDVQFRVSGFLEKLRELTDKNKVLAERISLCNGHRSALMNMYENITNRGEVTKERIKNAATRGIYIFKRDKDEDRCSVEMSYETEK</sequence>
<dbReference type="OrthoDB" id="2401878at2759"/>
<name>A0A9N9GU84_9GLOM</name>
<dbReference type="InterPro" id="IPR013783">
    <property type="entry name" value="Ig-like_fold"/>
</dbReference>
<feature type="non-terminal residue" evidence="3">
    <location>
        <position position="1375"/>
    </location>
</feature>
<accession>A0A9N9GU84</accession>
<dbReference type="InterPro" id="IPR013784">
    <property type="entry name" value="Carb-bd-like_fold"/>
</dbReference>
<keyword evidence="4" id="KW-1185">Reference proteome</keyword>
<evidence type="ECO:0000256" key="1">
    <source>
        <dbReference type="SAM" id="Coils"/>
    </source>
</evidence>
<feature type="region of interest" description="Disordered" evidence="2">
    <location>
        <begin position="151"/>
        <end position="178"/>
    </location>
</feature>
<feature type="coiled-coil region" evidence="1">
    <location>
        <begin position="1200"/>
        <end position="1227"/>
    </location>
</feature>
<comment type="caution">
    <text evidence="3">The sequence shown here is derived from an EMBL/GenBank/DDBJ whole genome shotgun (WGS) entry which is preliminary data.</text>
</comment>
<dbReference type="SUPFAM" id="SSF49452">
    <property type="entry name" value="Starch-binding domain-like"/>
    <property type="match status" value="1"/>
</dbReference>
<feature type="region of interest" description="Disordered" evidence="2">
    <location>
        <begin position="199"/>
        <end position="240"/>
    </location>
</feature>
<feature type="compositionally biased region" description="Basic and acidic residues" evidence="2">
    <location>
        <begin position="203"/>
        <end position="227"/>
    </location>
</feature>
<keyword evidence="1" id="KW-0175">Coiled coil</keyword>
<protein>
    <submittedName>
        <fullName evidence="3">3107_t:CDS:1</fullName>
    </submittedName>
</protein>
<dbReference type="Proteomes" id="UP000789572">
    <property type="component" value="Unassembled WGS sequence"/>
</dbReference>
<gene>
    <name evidence="3" type="ORF">POCULU_LOCUS8692</name>
</gene>
<evidence type="ECO:0000313" key="3">
    <source>
        <dbReference type="EMBL" id="CAG8626843.1"/>
    </source>
</evidence>
<dbReference type="GO" id="GO:0030246">
    <property type="term" value="F:carbohydrate binding"/>
    <property type="evidence" value="ECO:0007669"/>
    <property type="project" value="InterPro"/>
</dbReference>
<feature type="non-terminal residue" evidence="3">
    <location>
        <position position="1"/>
    </location>
</feature>
<proteinExistence type="predicted"/>
<dbReference type="Gene3D" id="2.60.40.10">
    <property type="entry name" value="Immunoglobulins"/>
    <property type="match status" value="1"/>
</dbReference>
<organism evidence="3 4">
    <name type="scientific">Paraglomus occultum</name>
    <dbReference type="NCBI Taxonomy" id="144539"/>
    <lineage>
        <taxon>Eukaryota</taxon>
        <taxon>Fungi</taxon>
        <taxon>Fungi incertae sedis</taxon>
        <taxon>Mucoromycota</taxon>
        <taxon>Glomeromycotina</taxon>
        <taxon>Glomeromycetes</taxon>
        <taxon>Paraglomerales</taxon>
        <taxon>Paraglomeraceae</taxon>
        <taxon>Paraglomus</taxon>
    </lineage>
</organism>